<dbReference type="Proteomes" id="UP001291926">
    <property type="component" value="Unassembled WGS sequence"/>
</dbReference>
<dbReference type="SUPFAM" id="SSF81606">
    <property type="entry name" value="PP2C-like"/>
    <property type="match status" value="1"/>
</dbReference>
<feature type="domain" description="PPM-type phosphatase" evidence="2">
    <location>
        <begin position="131"/>
        <end position="420"/>
    </location>
</feature>
<evidence type="ECO:0000259" key="2">
    <source>
        <dbReference type="PROSITE" id="PS51746"/>
    </source>
</evidence>
<dbReference type="InterPro" id="IPR001932">
    <property type="entry name" value="PPM-type_phosphatase-like_dom"/>
</dbReference>
<protein>
    <recommendedName>
        <fullName evidence="2">PPM-type phosphatase domain-containing protein</fullName>
    </recommendedName>
</protein>
<feature type="region of interest" description="Disordered" evidence="1">
    <location>
        <begin position="485"/>
        <end position="508"/>
    </location>
</feature>
<accession>A0ABR0CL88</accession>
<dbReference type="Gene3D" id="3.60.40.10">
    <property type="entry name" value="PPM-type phosphatase domain"/>
    <property type="match status" value="1"/>
</dbReference>
<dbReference type="InterPro" id="IPR015655">
    <property type="entry name" value="PP2C"/>
</dbReference>
<reference evidence="3 4" key="1">
    <citation type="journal article" date="2023" name="bioRxiv">
        <title>Genome report: Whole genome sequence and annotation of Penstemon davidsonii.</title>
        <authorList>
            <person name="Ostevik K.L."/>
            <person name="Alabady M."/>
            <person name="Zhang M."/>
            <person name="Rausher M.D."/>
        </authorList>
    </citation>
    <scope>NUCLEOTIDE SEQUENCE [LARGE SCALE GENOMIC DNA]</scope>
    <source>
        <strain evidence="3">DNT005</strain>
        <tissue evidence="3">Whole leaf</tissue>
    </source>
</reference>
<feature type="region of interest" description="Disordered" evidence="1">
    <location>
        <begin position="37"/>
        <end position="56"/>
    </location>
</feature>
<gene>
    <name evidence="3" type="ORF">RD792_017097</name>
</gene>
<dbReference type="SMART" id="SM00332">
    <property type="entry name" value="PP2Cc"/>
    <property type="match status" value="1"/>
</dbReference>
<dbReference type="EMBL" id="JAYDYQ010002688">
    <property type="protein sequence ID" value="KAK4477834.1"/>
    <property type="molecule type" value="Genomic_DNA"/>
</dbReference>
<dbReference type="CDD" id="cd00143">
    <property type="entry name" value="PP2Cc"/>
    <property type="match status" value="1"/>
</dbReference>
<evidence type="ECO:0000313" key="3">
    <source>
        <dbReference type="EMBL" id="KAK4477834.1"/>
    </source>
</evidence>
<organism evidence="3 4">
    <name type="scientific">Penstemon davidsonii</name>
    <dbReference type="NCBI Taxonomy" id="160366"/>
    <lineage>
        <taxon>Eukaryota</taxon>
        <taxon>Viridiplantae</taxon>
        <taxon>Streptophyta</taxon>
        <taxon>Embryophyta</taxon>
        <taxon>Tracheophyta</taxon>
        <taxon>Spermatophyta</taxon>
        <taxon>Magnoliopsida</taxon>
        <taxon>eudicotyledons</taxon>
        <taxon>Gunneridae</taxon>
        <taxon>Pentapetalae</taxon>
        <taxon>asterids</taxon>
        <taxon>lamiids</taxon>
        <taxon>Lamiales</taxon>
        <taxon>Plantaginaceae</taxon>
        <taxon>Cheloneae</taxon>
        <taxon>Penstemon</taxon>
    </lineage>
</organism>
<sequence length="527" mass="58389">MGSKPETRPDFSLPGFGMSRTRKRPVFFRPKWENQIGTGRVPETRSHLPSPSSTGKVYVSCKRSDPSLIEKMVQFSNLCSSLSNNISNKTLKKSKHGAGRETASEFAKEAKRNELMLTSSGFVNADKSKSSAAGFSKKGKKGLNQDCLIVWEEFGFQEDIIFCGVFDGHGPWGHLVAKRVRELMPSSLLCNWQEAISLHPLDFDDIITSQIQFDIWKKSFIKTCASVDLELEQHSGIDSFYSGSTALTIIRQGDLMVVANVGDSRAVLATTLDDGNLIATQLTVDLKPNLPDESKRIAQSRGRVYSCPDEPGVHRVWKPKLDGPGLALSRAFGDYFIKDFGLISEPQVTQRTISSRDQFVILATDGVWDVISNQEAVEIVALSGERTQSAKRLVECAVKAWKHKGRAAKMDDISVVCLFFHDHLSDPQPVHNMKLNKLFMPSPTDWDRRFRDDDDLGRSTQAVASLEVKFEACDGLKSEAIAGLGSLTPGRRRPGNFSPGRRRPGSGEPRLRRWGWGWWGGVGVDGG</sequence>
<dbReference type="PANTHER" id="PTHR47992">
    <property type="entry name" value="PROTEIN PHOSPHATASE"/>
    <property type="match status" value="1"/>
</dbReference>
<keyword evidence="4" id="KW-1185">Reference proteome</keyword>
<comment type="caution">
    <text evidence="3">The sequence shown here is derived from an EMBL/GenBank/DDBJ whole genome shotgun (WGS) entry which is preliminary data.</text>
</comment>
<dbReference type="InterPro" id="IPR036457">
    <property type="entry name" value="PPM-type-like_dom_sf"/>
</dbReference>
<proteinExistence type="predicted"/>
<dbReference type="PROSITE" id="PS51746">
    <property type="entry name" value="PPM_2"/>
    <property type="match status" value="1"/>
</dbReference>
<evidence type="ECO:0000256" key="1">
    <source>
        <dbReference type="SAM" id="MobiDB-lite"/>
    </source>
</evidence>
<name>A0ABR0CL88_9LAMI</name>
<feature type="compositionally biased region" description="Basic residues" evidence="1">
    <location>
        <begin position="490"/>
        <end position="504"/>
    </location>
</feature>
<dbReference type="Pfam" id="PF00481">
    <property type="entry name" value="PP2C"/>
    <property type="match status" value="1"/>
</dbReference>
<evidence type="ECO:0000313" key="4">
    <source>
        <dbReference type="Proteomes" id="UP001291926"/>
    </source>
</evidence>